<keyword evidence="6" id="KW-0106">Calcium</keyword>
<evidence type="ECO:0000256" key="1">
    <source>
        <dbReference type="ARBA" id="ARBA00001913"/>
    </source>
</evidence>
<evidence type="ECO:0000256" key="4">
    <source>
        <dbReference type="ARBA" id="ARBA00022729"/>
    </source>
</evidence>
<evidence type="ECO:0000256" key="5">
    <source>
        <dbReference type="ARBA" id="ARBA00022801"/>
    </source>
</evidence>
<dbReference type="Gene3D" id="3.40.720.10">
    <property type="entry name" value="Alkaline Phosphatase, subunit A"/>
    <property type="match status" value="1"/>
</dbReference>
<dbReference type="EMBL" id="QRZF01000005">
    <property type="protein sequence ID" value="RGV54711.1"/>
    <property type="molecule type" value="Genomic_DNA"/>
</dbReference>
<dbReference type="InterPro" id="IPR050738">
    <property type="entry name" value="Sulfatase"/>
</dbReference>
<dbReference type="Pfam" id="PF00884">
    <property type="entry name" value="Sulfatase"/>
    <property type="match status" value="1"/>
</dbReference>
<proteinExistence type="inferred from homology"/>
<protein>
    <submittedName>
        <fullName evidence="9">DUF4976 domain-containing protein</fullName>
    </submittedName>
</protein>
<dbReference type="GO" id="GO:0004065">
    <property type="term" value="F:arylsulfatase activity"/>
    <property type="evidence" value="ECO:0007669"/>
    <property type="project" value="TreeGrafter"/>
</dbReference>
<keyword evidence="3" id="KW-0479">Metal-binding</keyword>
<dbReference type="SUPFAM" id="SSF53649">
    <property type="entry name" value="Alkaline phosphatase-like"/>
    <property type="match status" value="1"/>
</dbReference>
<evidence type="ECO:0000313" key="10">
    <source>
        <dbReference type="Proteomes" id="UP000283850"/>
    </source>
</evidence>
<evidence type="ECO:0000256" key="7">
    <source>
        <dbReference type="PIRSR" id="PIRSR600917-52"/>
    </source>
</evidence>
<keyword evidence="5" id="KW-0378">Hydrolase</keyword>
<evidence type="ECO:0000256" key="6">
    <source>
        <dbReference type="ARBA" id="ARBA00022837"/>
    </source>
</evidence>
<comment type="caution">
    <text evidence="9">The sequence shown here is derived from an EMBL/GenBank/DDBJ whole genome shotgun (WGS) entry which is preliminary data.</text>
</comment>
<evidence type="ECO:0000313" key="9">
    <source>
        <dbReference type="EMBL" id="RGV54711.1"/>
    </source>
</evidence>
<dbReference type="InterPro" id="IPR000917">
    <property type="entry name" value="Sulfatase_N"/>
</dbReference>
<reference evidence="9 10" key="1">
    <citation type="submission" date="2018-08" db="EMBL/GenBank/DDBJ databases">
        <title>A genome reference for cultivated species of the human gut microbiota.</title>
        <authorList>
            <person name="Zou Y."/>
            <person name="Xue W."/>
            <person name="Luo G."/>
        </authorList>
    </citation>
    <scope>NUCLEOTIDE SEQUENCE [LARGE SCALE GENOMIC DNA]</scope>
    <source>
        <strain evidence="9 10">AF14-32</strain>
    </source>
</reference>
<dbReference type="InterPro" id="IPR017850">
    <property type="entry name" value="Alkaline_phosphatase_core_sf"/>
</dbReference>
<dbReference type="PANTHER" id="PTHR42693:SF42">
    <property type="entry name" value="ARYLSULFATASE G"/>
    <property type="match status" value="1"/>
</dbReference>
<dbReference type="GO" id="GO:0046872">
    <property type="term" value="F:metal ion binding"/>
    <property type="evidence" value="ECO:0007669"/>
    <property type="project" value="UniProtKB-KW"/>
</dbReference>
<comment type="PTM">
    <text evidence="7">The conversion to 3-oxoalanine (also known as C-formylglycine, FGly), of a serine or cysteine residue in prokaryotes and of a cysteine residue in eukaryotes, is critical for catalytic activity.</text>
</comment>
<feature type="domain" description="Sulfatase N-terminal" evidence="8">
    <location>
        <begin position="31"/>
        <end position="388"/>
    </location>
</feature>
<comment type="similarity">
    <text evidence="2">Belongs to the sulfatase family.</text>
</comment>
<name>A0A412YBF5_9BACE</name>
<organism evidence="9 10">
    <name type="scientific">Bacteroides intestinalis</name>
    <dbReference type="NCBI Taxonomy" id="329854"/>
    <lineage>
        <taxon>Bacteria</taxon>
        <taxon>Pseudomonadati</taxon>
        <taxon>Bacteroidota</taxon>
        <taxon>Bacteroidia</taxon>
        <taxon>Bacteroidales</taxon>
        <taxon>Bacteroidaceae</taxon>
        <taxon>Bacteroides</taxon>
    </lineage>
</organism>
<evidence type="ECO:0000256" key="3">
    <source>
        <dbReference type="ARBA" id="ARBA00022723"/>
    </source>
</evidence>
<dbReference type="RefSeq" id="WP_022393066.1">
    <property type="nucleotide sequence ID" value="NZ_QRZF01000005.1"/>
</dbReference>
<feature type="modified residue" description="3-oxoalanine (Ser)" evidence="7">
    <location>
        <position position="79"/>
    </location>
</feature>
<evidence type="ECO:0000259" key="8">
    <source>
        <dbReference type="Pfam" id="PF00884"/>
    </source>
</evidence>
<accession>A0A412YBF5</accession>
<sequence length="501" mass="56570">MNRRLFISELVVLSVGFTTVQAQTTGKTIKPNMLFILADDLGWMDLSCYGSSFYETPNIDQLAKEGIRFTNAYAACPVSSPTRASFQTGKYPARLHLTDYIPGGYAVASRKRIIDATCPVLPVPFVQNLPLSELTIGEALQQEGYQTAHIGKWNCSIDSLTYPQYQGYDINIAGCNKGGPGKGGYFSPYHNPCLSDGPEGEYLTDRLGDECIKIIRRFKDKPFFINLPFYQVHTPLLAKADKVKYFEEKAKRMGLNSFKTFNITPEWKNKQPFQDSTHIERIIQSNAVYAAMIASMDENIGRIIDELKRLGLYENTIIIFTSDNGGLSTSEGSPTANLPLRGGKGFTYEGGIREPLIVRIPHMENAGNWCDSMVISTDYYPTILEMTGSNLHPEQHLDGISFFPLLKNEKRNYRDAIYWHYPHYSNQGGRPSGAIRMGSYKLLQFYDTGELELYDLSKDLSEKENLKDSEPELTERLLNKLENWRTSVNADMPIKNTKVHD</sequence>
<comment type="cofactor">
    <cofactor evidence="1">
        <name>Ca(2+)</name>
        <dbReference type="ChEBI" id="CHEBI:29108"/>
    </cofactor>
</comment>
<dbReference type="PANTHER" id="PTHR42693">
    <property type="entry name" value="ARYLSULFATASE FAMILY MEMBER"/>
    <property type="match status" value="1"/>
</dbReference>
<dbReference type="AlphaFoldDB" id="A0A412YBF5"/>
<dbReference type="Gene3D" id="3.30.1120.10">
    <property type="match status" value="1"/>
</dbReference>
<dbReference type="CDD" id="cd16144">
    <property type="entry name" value="ARS_like"/>
    <property type="match status" value="1"/>
</dbReference>
<gene>
    <name evidence="9" type="ORF">DWW10_09400</name>
</gene>
<evidence type="ECO:0000256" key="2">
    <source>
        <dbReference type="ARBA" id="ARBA00008779"/>
    </source>
</evidence>
<keyword evidence="4" id="KW-0732">Signal</keyword>
<dbReference type="Proteomes" id="UP000283850">
    <property type="component" value="Unassembled WGS sequence"/>
</dbReference>